<dbReference type="Pfam" id="PF00924">
    <property type="entry name" value="MS_channel_2nd"/>
    <property type="match status" value="1"/>
</dbReference>
<dbReference type="SUPFAM" id="SSF50182">
    <property type="entry name" value="Sm-like ribonucleoproteins"/>
    <property type="match status" value="1"/>
</dbReference>
<feature type="compositionally biased region" description="Basic and acidic residues" evidence="7">
    <location>
        <begin position="326"/>
        <end position="335"/>
    </location>
</feature>
<evidence type="ECO:0000313" key="12">
    <source>
        <dbReference type="EMBL" id="ACY48685.1"/>
    </source>
</evidence>
<keyword evidence="6 8" id="KW-0472">Membrane</keyword>
<sequence length="335" mass="37413">MLQTVTADTTQTLTDRLRADSLEVVQTLSAFWTELRNPNLWMGLLGTLLHIGLVVLLILIGLRVIDRAADRWMQRVADLPASHPRRQRASTLANLISSTARYTLWAVGLIMILSELGINVSALLATAGVAGLAIGFGAQTLVRDVISGVFLLFDDTIHVGDLVRVGNDTGTVEHIGVRLIKVRKFDGELLMIPAGELRIFGNRSIGFVRAIVEIGLAYEQDLDTILPVIERVASEWAQAHRDILLEEKPEVQAIMNFGDSAVTVRVAVQVRPGEQFKAERDLRLRLKRTFDELGIEIPFPRRTIYVREEKELPPRRIQDVTSEQVTFDKEPPETD</sequence>
<dbReference type="Gene3D" id="2.30.30.60">
    <property type="match status" value="1"/>
</dbReference>
<dbReference type="Pfam" id="PF21088">
    <property type="entry name" value="MS_channel_1st"/>
    <property type="match status" value="1"/>
</dbReference>
<keyword evidence="3" id="KW-1003">Cell membrane</keyword>
<name>D0MJM7_RHOM4</name>
<evidence type="ECO:0000259" key="11">
    <source>
        <dbReference type="Pfam" id="PF21088"/>
    </source>
</evidence>
<dbReference type="RefSeq" id="WP_012844296.1">
    <property type="nucleotide sequence ID" value="NC_013501.1"/>
</dbReference>
<dbReference type="PANTHER" id="PTHR30460">
    <property type="entry name" value="MODERATE CONDUCTANCE MECHANOSENSITIVE CHANNEL YBIO"/>
    <property type="match status" value="1"/>
</dbReference>
<evidence type="ECO:0000256" key="2">
    <source>
        <dbReference type="ARBA" id="ARBA00008017"/>
    </source>
</evidence>
<dbReference type="AlphaFoldDB" id="D0MJM7"/>
<protein>
    <submittedName>
        <fullName evidence="12">MscS Mechanosensitive ion channel</fullName>
    </submittedName>
</protein>
<evidence type="ECO:0000256" key="8">
    <source>
        <dbReference type="SAM" id="Phobius"/>
    </source>
</evidence>
<evidence type="ECO:0000313" key="13">
    <source>
        <dbReference type="Proteomes" id="UP000002221"/>
    </source>
</evidence>
<dbReference type="GO" id="GO:0005886">
    <property type="term" value="C:plasma membrane"/>
    <property type="evidence" value="ECO:0007669"/>
    <property type="project" value="UniProtKB-SubCell"/>
</dbReference>
<dbReference type="STRING" id="518766.Rmar_1801"/>
<feature type="domain" description="Mechanosensitive ion channel MscS" evidence="9">
    <location>
        <begin position="140"/>
        <end position="197"/>
    </location>
</feature>
<reference evidence="12 13" key="1">
    <citation type="journal article" date="2009" name="Stand. Genomic Sci.">
        <title>Complete genome sequence of Rhodothermus marinus type strain (R-10).</title>
        <authorList>
            <person name="Nolan M."/>
            <person name="Tindall B.J."/>
            <person name="Pomrenke H."/>
            <person name="Lapidus A."/>
            <person name="Copeland A."/>
            <person name="Glavina Del Rio T."/>
            <person name="Lucas S."/>
            <person name="Chen F."/>
            <person name="Tice H."/>
            <person name="Cheng J.F."/>
            <person name="Saunders E."/>
            <person name="Han C."/>
            <person name="Bruce D."/>
            <person name="Goodwin L."/>
            <person name="Chain P."/>
            <person name="Pitluck S."/>
            <person name="Ovchinikova G."/>
            <person name="Pati A."/>
            <person name="Ivanova N."/>
            <person name="Mavromatis K."/>
            <person name="Chen A."/>
            <person name="Palaniappan K."/>
            <person name="Land M."/>
            <person name="Hauser L."/>
            <person name="Chang Y.J."/>
            <person name="Jeffries C.D."/>
            <person name="Brettin T."/>
            <person name="Goker M."/>
            <person name="Bristow J."/>
            <person name="Eisen J.A."/>
            <person name="Markowitz V."/>
            <person name="Hugenholtz P."/>
            <person name="Kyrpides N.C."/>
            <person name="Klenk H.P."/>
            <person name="Detter J.C."/>
        </authorList>
    </citation>
    <scope>NUCLEOTIDE SEQUENCE [LARGE SCALE GENOMIC DNA]</scope>
    <source>
        <strain evidence="13">ATCC 43812 / DSM 4252 / R-10</strain>
    </source>
</reference>
<proteinExistence type="inferred from homology"/>
<dbReference type="Pfam" id="PF21082">
    <property type="entry name" value="MS_channel_3rd"/>
    <property type="match status" value="1"/>
</dbReference>
<dbReference type="InterPro" id="IPR011066">
    <property type="entry name" value="MscS_channel_C_sf"/>
</dbReference>
<dbReference type="Gene3D" id="3.30.70.100">
    <property type="match status" value="1"/>
</dbReference>
<dbReference type="InterPro" id="IPR006685">
    <property type="entry name" value="MscS_channel_2nd"/>
</dbReference>
<feature type="region of interest" description="Disordered" evidence="7">
    <location>
        <begin position="315"/>
        <end position="335"/>
    </location>
</feature>
<dbReference type="OrthoDB" id="9809206at2"/>
<organism evidence="12 13">
    <name type="scientific">Rhodothermus marinus (strain ATCC 43812 / DSM 4252 / R-10)</name>
    <name type="common">Rhodothermus obamensis</name>
    <dbReference type="NCBI Taxonomy" id="518766"/>
    <lineage>
        <taxon>Bacteria</taxon>
        <taxon>Pseudomonadati</taxon>
        <taxon>Rhodothermota</taxon>
        <taxon>Rhodothermia</taxon>
        <taxon>Rhodothermales</taxon>
        <taxon>Rhodothermaceae</taxon>
        <taxon>Rhodothermus</taxon>
    </lineage>
</organism>
<keyword evidence="5 8" id="KW-1133">Transmembrane helix</keyword>
<dbReference type="InterPro" id="IPR011014">
    <property type="entry name" value="MscS_channel_TM-2"/>
</dbReference>
<dbReference type="PANTHER" id="PTHR30460:SF0">
    <property type="entry name" value="MODERATE CONDUCTANCE MECHANOSENSITIVE CHANNEL YBIO"/>
    <property type="match status" value="1"/>
</dbReference>
<gene>
    <name evidence="12" type="ordered locus">Rmar_1801</name>
</gene>
<dbReference type="Proteomes" id="UP000002221">
    <property type="component" value="Chromosome"/>
</dbReference>
<comment type="subcellular location">
    <subcellularLocation>
        <location evidence="1">Cell membrane</location>
        <topology evidence="1">Multi-pass membrane protein</topology>
    </subcellularLocation>
</comment>
<evidence type="ECO:0000259" key="9">
    <source>
        <dbReference type="Pfam" id="PF00924"/>
    </source>
</evidence>
<feature type="transmembrane region" description="Helical" evidence="8">
    <location>
        <begin position="40"/>
        <end position="65"/>
    </location>
</feature>
<evidence type="ECO:0000256" key="6">
    <source>
        <dbReference type="ARBA" id="ARBA00023136"/>
    </source>
</evidence>
<comment type="similarity">
    <text evidence="2">Belongs to the MscS (TC 1.A.23) family.</text>
</comment>
<dbReference type="SUPFAM" id="SSF82689">
    <property type="entry name" value="Mechanosensitive channel protein MscS (YggB), C-terminal domain"/>
    <property type="match status" value="1"/>
</dbReference>
<dbReference type="EMBL" id="CP001807">
    <property type="protein sequence ID" value="ACY48685.1"/>
    <property type="molecule type" value="Genomic_DNA"/>
</dbReference>
<dbReference type="InterPro" id="IPR023408">
    <property type="entry name" value="MscS_beta-dom_sf"/>
</dbReference>
<accession>D0MJM7</accession>
<dbReference type="eggNOG" id="COG0668">
    <property type="taxonomic scope" value="Bacteria"/>
</dbReference>
<evidence type="ECO:0000256" key="4">
    <source>
        <dbReference type="ARBA" id="ARBA00022692"/>
    </source>
</evidence>
<evidence type="ECO:0000256" key="7">
    <source>
        <dbReference type="SAM" id="MobiDB-lite"/>
    </source>
</evidence>
<dbReference type="GO" id="GO:0008381">
    <property type="term" value="F:mechanosensitive monoatomic ion channel activity"/>
    <property type="evidence" value="ECO:0007669"/>
    <property type="project" value="InterPro"/>
</dbReference>
<dbReference type="Gene3D" id="1.10.287.1260">
    <property type="match status" value="1"/>
</dbReference>
<dbReference type="SUPFAM" id="SSF82861">
    <property type="entry name" value="Mechanosensitive channel protein MscS (YggB), transmembrane region"/>
    <property type="match status" value="1"/>
</dbReference>
<evidence type="ECO:0000256" key="5">
    <source>
        <dbReference type="ARBA" id="ARBA00022989"/>
    </source>
</evidence>
<evidence type="ECO:0000256" key="1">
    <source>
        <dbReference type="ARBA" id="ARBA00004651"/>
    </source>
</evidence>
<feature type="domain" description="Mechanosensitive ion channel MscS C-terminal" evidence="10">
    <location>
        <begin position="212"/>
        <end position="297"/>
    </location>
</feature>
<evidence type="ECO:0000259" key="10">
    <source>
        <dbReference type="Pfam" id="PF21082"/>
    </source>
</evidence>
<dbReference type="InterPro" id="IPR049278">
    <property type="entry name" value="MS_channel_C"/>
</dbReference>
<dbReference type="InterPro" id="IPR010920">
    <property type="entry name" value="LSM_dom_sf"/>
</dbReference>
<keyword evidence="13" id="KW-1185">Reference proteome</keyword>
<keyword evidence="4 8" id="KW-0812">Transmembrane</keyword>
<evidence type="ECO:0000256" key="3">
    <source>
        <dbReference type="ARBA" id="ARBA00022475"/>
    </source>
</evidence>
<dbReference type="InterPro" id="IPR049142">
    <property type="entry name" value="MS_channel_1st"/>
</dbReference>
<dbReference type="KEGG" id="rmr:Rmar_1801"/>
<feature type="transmembrane region" description="Helical" evidence="8">
    <location>
        <begin position="120"/>
        <end position="142"/>
    </location>
</feature>
<dbReference type="HOGENOM" id="CLU_037945_8_2_10"/>
<dbReference type="InterPro" id="IPR045276">
    <property type="entry name" value="YbiO_bact"/>
</dbReference>
<feature type="domain" description="Mechanosensitive ion channel transmembrane helices 2/3" evidence="11">
    <location>
        <begin position="101"/>
        <end position="139"/>
    </location>
</feature>